<name>A0A0A9G672_ARUDO</name>
<reference evidence="1" key="2">
    <citation type="journal article" date="2015" name="Data Brief">
        <title>Shoot transcriptome of the giant reed, Arundo donax.</title>
        <authorList>
            <person name="Barrero R.A."/>
            <person name="Guerrero F.D."/>
            <person name="Moolhuijzen P."/>
            <person name="Goolsby J.A."/>
            <person name="Tidwell J."/>
            <person name="Bellgard S.E."/>
            <person name="Bellgard M.I."/>
        </authorList>
    </citation>
    <scope>NUCLEOTIDE SEQUENCE</scope>
    <source>
        <tissue evidence="1">Shoot tissue taken approximately 20 cm above the soil surface</tissue>
    </source>
</reference>
<dbReference type="EMBL" id="GBRH01181763">
    <property type="protein sequence ID" value="JAE16133.1"/>
    <property type="molecule type" value="Transcribed_RNA"/>
</dbReference>
<accession>A0A0A9G672</accession>
<sequence length="60" mass="6718">MLISRNKTSMFQQVTRTSSSVFLHPRLACGIHGRCPCRRGWGPRGRRGRRWRGCGASSGS</sequence>
<evidence type="ECO:0000313" key="1">
    <source>
        <dbReference type="EMBL" id="JAE16133.1"/>
    </source>
</evidence>
<proteinExistence type="predicted"/>
<dbReference type="AlphaFoldDB" id="A0A0A9G672"/>
<organism evidence="1">
    <name type="scientific">Arundo donax</name>
    <name type="common">Giant reed</name>
    <name type="synonym">Donax arundinaceus</name>
    <dbReference type="NCBI Taxonomy" id="35708"/>
    <lineage>
        <taxon>Eukaryota</taxon>
        <taxon>Viridiplantae</taxon>
        <taxon>Streptophyta</taxon>
        <taxon>Embryophyta</taxon>
        <taxon>Tracheophyta</taxon>
        <taxon>Spermatophyta</taxon>
        <taxon>Magnoliopsida</taxon>
        <taxon>Liliopsida</taxon>
        <taxon>Poales</taxon>
        <taxon>Poaceae</taxon>
        <taxon>PACMAD clade</taxon>
        <taxon>Arundinoideae</taxon>
        <taxon>Arundineae</taxon>
        <taxon>Arundo</taxon>
    </lineage>
</organism>
<protein>
    <submittedName>
        <fullName evidence="1">Uncharacterized protein</fullName>
    </submittedName>
</protein>
<reference evidence="1" key="1">
    <citation type="submission" date="2014-09" db="EMBL/GenBank/DDBJ databases">
        <authorList>
            <person name="Magalhaes I.L.F."/>
            <person name="Oliveira U."/>
            <person name="Santos F.R."/>
            <person name="Vidigal T.H.D.A."/>
            <person name="Brescovit A.D."/>
            <person name="Santos A.J."/>
        </authorList>
    </citation>
    <scope>NUCLEOTIDE SEQUENCE</scope>
    <source>
        <tissue evidence="1">Shoot tissue taken approximately 20 cm above the soil surface</tissue>
    </source>
</reference>